<dbReference type="GO" id="GO:0008171">
    <property type="term" value="F:O-methyltransferase activity"/>
    <property type="evidence" value="ECO:0007669"/>
    <property type="project" value="InterPro"/>
</dbReference>
<dbReference type="InterPro" id="IPR029063">
    <property type="entry name" value="SAM-dependent_MTases_sf"/>
</dbReference>
<keyword evidence="2" id="KW-0808">Transferase</keyword>
<dbReference type="SUPFAM" id="SSF46785">
    <property type="entry name" value="Winged helix' DNA-binding domain"/>
    <property type="match status" value="1"/>
</dbReference>
<keyword evidence="8" id="KW-1185">Reference proteome</keyword>
<reference evidence="7" key="1">
    <citation type="submission" date="2024-03" db="EMBL/GenBank/DDBJ databases">
        <title>WGS assembly of Saponaria officinalis var. Norfolk2.</title>
        <authorList>
            <person name="Jenkins J."/>
            <person name="Shu S."/>
            <person name="Grimwood J."/>
            <person name="Barry K."/>
            <person name="Goodstein D."/>
            <person name="Schmutz J."/>
            <person name="Leebens-Mack J."/>
            <person name="Osbourn A."/>
        </authorList>
    </citation>
    <scope>NUCLEOTIDE SEQUENCE [LARGE SCALE GENOMIC DNA]</scope>
    <source>
        <strain evidence="7">JIC</strain>
    </source>
</reference>
<dbReference type="InterPro" id="IPR016461">
    <property type="entry name" value="COMT-like"/>
</dbReference>
<feature type="domain" description="O-methyltransferase dimerisation" evidence="6">
    <location>
        <begin position="27"/>
        <end position="110"/>
    </location>
</feature>
<feature type="active site" description="Proton acceptor" evidence="4">
    <location>
        <position position="265"/>
    </location>
</feature>
<proteinExistence type="predicted"/>
<dbReference type="EMBL" id="JBDFQZ010000011">
    <property type="protein sequence ID" value="KAK9676775.1"/>
    <property type="molecule type" value="Genomic_DNA"/>
</dbReference>
<evidence type="ECO:0000256" key="4">
    <source>
        <dbReference type="PIRSR" id="PIRSR005739-1"/>
    </source>
</evidence>
<keyword evidence="3" id="KW-0949">S-adenosyl-L-methionine</keyword>
<evidence type="ECO:0000256" key="3">
    <source>
        <dbReference type="ARBA" id="ARBA00022691"/>
    </source>
</evidence>
<dbReference type="Proteomes" id="UP001443914">
    <property type="component" value="Unassembled WGS sequence"/>
</dbReference>
<evidence type="ECO:0000313" key="7">
    <source>
        <dbReference type="EMBL" id="KAK9676775.1"/>
    </source>
</evidence>
<keyword evidence="1" id="KW-0489">Methyltransferase</keyword>
<dbReference type="PIRSF" id="PIRSF005739">
    <property type="entry name" value="O-mtase"/>
    <property type="match status" value="1"/>
</dbReference>
<name>A0AAW1HK54_SAPOF</name>
<dbReference type="SUPFAM" id="SSF53335">
    <property type="entry name" value="S-adenosyl-L-methionine-dependent methyltransferases"/>
    <property type="match status" value="1"/>
</dbReference>
<evidence type="ECO:0000259" key="6">
    <source>
        <dbReference type="Pfam" id="PF08100"/>
    </source>
</evidence>
<dbReference type="PANTHER" id="PTHR11746">
    <property type="entry name" value="O-METHYLTRANSFERASE"/>
    <property type="match status" value="1"/>
</dbReference>
<protein>
    <submittedName>
        <fullName evidence="7">Uncharacterized protein</fullName>
    </submittedName>
</protein>
<dbReference type="InterPro" id="IPR036390">
    <property type="entry name" value="WH_DNA-bd_sf"/>
</dbReference>
<dbReference type="InterPro" id="IPR012967">
    <property type="entry name" value="COMT_dimerisation"/>
</dbReference>
<evidence type="ECO:0000313" key="8">
    <source>
        <dbReference type="Proteomes" id="UP001443914"/>
    </source>
</evidence>
<sequence>MASKATSHTNNVTDEAEILKAQTEIINHCYAFADSLAIRSAVELRIPDIIDSHGHPMTITEIASKLNSTSPNIPSLDRIMRALARKNIFTLDYNQENEPLYGLTSISKWLRLDSNLSFAPMFLALSHRATVAPWHEISRSITEGGVPFVMAHGESMWEKSSKEPEFNEMFNFGMAFDTRMTMNAVLKGYKDGFSKIEGTLVDVGGGMGKAVTAIVKAHPHIKGINFDLPHVVATAPPAPGVTHVGGDMFVDIPKADVVFMKSILHDWGDDDCIKILKNIRKSISDKGKLLIGDIVLESDANKLLEDAKRTVDLLMMTLCCDGKERTENEFKKILYEAGFTRYNIIKIDAIVSIIEAFP</sequence>
<dbReference type="AlphaFoldDB" id="A0AAW1HK54"/>
<dbReference type="InterPro" id="IPR001077">
    <property type="entry name" value="COMT_C"/>
</dbReference>
<evidence type="ECO:0000259" key="5">
    <source>
        <dbReference type="Pfam" id="PF00891"/>
    </source>
</evidence>
<accession>A0AAW1HK54</accession>
<evidence type="ECO:0000256" key="1">
    <source>
        <dbReference type="ARBA" id="ARBA00022603"/>
    </source>
</evidence>
<dbReference type="Pfam" id="PF08100">
    <property type="entry name" value="Dimerisation"/>
    <property type="match status" value="1"/>
</dbReference>
<dbReference type="Pfam" id="PF00891">
    <property type="entry name" value="Methyltransf_2"/>
    <property type="match status" value="1"/>
</dbReference>
<dbReference type="InterPro" id="IPR036388">
    <property type="entry name" value="WH-like_DNA-bd_sf"/>
</dbReference>
<dbReference type="GO" id="GO:0032259">
    <property type="term" value="P:methylation"/>
    <property type="evidence" value="ECO:0007669"/>
    <property type="project" value="UniProtKB-KW"/>
</dbReference>
<dbReference type="GO" id="GO:0046983">
    <property type="term" value="F:protein dimerization activity"/>
    <property type="evidence" value="ECO:0007669"/>
    <property type="project" value="InterPro"/>
</dbReference>
<dbReference type="Gene3D" id="3.40.50.150">
    <property type="entry name" value="Vaccinia Virus protein VP39"/>
    <property type="match status" value="1"/>
</dbReference>
<gene>
    <name evidence="7" type="ORF">RND81_11G099700</name>
</gene>
<comment type="caution">
    <text evidence="7">The sequence shown here is derived from an EMBL/GenBank/DDBJ whole genome shotgun (WGS) entry which is preliminary data.</text>
</comment>
<dbReference type="Gene3D" id="1.10.10.10">
    <property type="entry name" value="Winged helix-like DNA-binding domain superfamily/Winged helix DNA-binding domain"/>
    <property type="match status" value="1"/>
</dbReference>
<feature type="domain" description="O-methyltransferase C-terminal" evidence="5">
    <location>
        <begin position="134"/>
        <end position="339"/>
    </location>
</feature>
<organism evidence="7 8">
    <name type="scientific">Saponaria officinalis</name>
    <name type="common">Common soapwort</name>
    <name type="synonym">Lychnis saponaria</name>
    <dbReference type="NCBI Taxonomy" id="3572"/>
    <lineage>
        <taxon>Eukaryota</taxon>
        <taxon>Viridiplantae</taxon>
        <taxon>Streptophyta</taxon>
        <taxon>Embryophyta</taxon>
        <taxon>Tracheophyta</taxon>
        <taxon>Spermatophyta</taxon>
        <taxon>Magnoliopsida</taxon>
        <taxon>eudicotyledons</taxon>
        <taxon>Gunneridae</taxon>
        <taxon>Pentapetalae</taxon>
        <taxon>Caryophyllales</taxon>
        <taxon>Caryophyllaceae</taxon>
        <taxon>Caryophylleae</taxon>
        <taxon>Saponaria</taxon>
    </lineage>
</organism>
<evidence type="ECO:0000256" key="2">
    <source>
        <dbReference type="ARBA" id="ARBA00022679"/>
    </source>
</evidence>
<dbReference type="PROSITE" id="PS51683">
    <property type="entry name" value="SAM_OMT_II"/>
    <property type="match status" value="1"/>
</dbReference>